<keyword evidence="13" id="KW-0812">Transmembrane</keyword>
<evidence type="ECO:0000256" key="5">
    <source>
        <dbReference type="ARBA" id="ARBA00022679"/>
    </source>
</evidence>
<evidence type="ECO:0000256" key="10">
    <source>
        <dbReference type="ARBA" id="ARBA00023316"/>
    </source>
</evidence>
<dbReference type="Gene3D" id="1.10.3810.10">
    <property type="entry name" value="Biosynthetic peptidoglycan transglycosylase-like"/>
    <property type="match status" value="1"/>
</dbReference>
<proteinExistence type="inferred from homology"/>
<evidence type="ECO:0000256" key="7">
    <source>
        <dbReference type="ARBA" id="ARBA00022960"/>
    </source>
</evidence>
<dbReference type="EMBL" id="BKCN01000001">
    <property type="protein sequence ID" value="GER02648.1"/>
    <property type="molecule type" value="Genomic_DNA"/>
</dbReference>
<dbReference type="Pfam" id="PF00912">
    <property type="entry name" value="Transgly"/>
    <property type="match status" value="1"/>
</dbReference>
<keyword evidence="6" id="KW-0378">Hydrolase</keyword>
<dbReference type="GO" id="GO:0071555">
    <property type="term" value="P:cell wall organization"/>
    <property type="evidence" value="ECO:0007669"/>
    <property type="project" value="UniProtKB-KW"/>
</dbReference>
<keyword evidence="13" id="KW-1133">Transmembrane helix</keyword>
<keyword evidence="8" id="KW-0573">Peptidoglycan synthesis</keyword>
<dbReference type="InterPro" id="IPR001264">
    <property type="entry name" value="Glyco_trans_51"/>
</dbReference>
<feature type="domain" description="Glycosyl transferase family 51" evidence="14">
    <location>
        <begin position="61"/>
        <end position="232"/>
    </location>
</feature>
<comment type="caution">
    <text evidence="15">The sequence shown here is derived from an EMBL/GenBank/DDBJ whole genome shotgun (WGS) entry which is preliminary data.</text>
</comment>
<dbReference type="InterPro" id="IPR023346">
    <property type="entry name" value="Lysozyme-like_dom_sf"/>
</dbReference>
<keyword evidence="4" id="KW-0121">Carboxypeptidase</keyword>
<evidence type="ECO:0000313" key="15">
    <source>
        <dbReference type="EMBL" id="GER02648.1"/>
    </source>
</evidence>
<comment type="catalytic activity">
    <reaction evidence="11">
        <text>Preferential cleavage: (Ac)2-L-Lys-D-Ala-|-D-Ala. Also transpeptidation of peptidyl-alanyl moieties that are N-acyl substituents of D-alanine.</text>
        <dbReference type="EC" id="3.4.16.4"/>
    </reaction>
</comment>
<protein>
    <recommendedName>
        <fullName evidence="14">Glycosyl transferase family 51 domain-containing protein</fullName>
    </recommendedName>
</protein>
<evidence type="ECO:0000313" key="16">
    <source>
        <dbReference type="Proteomes" id="UP000324996"/>
    </source>
</evidence>
<dbReference type="InterPro" id="IPR050396">
    <property type="entry name" value="Glycosyltr_51/Transpeptidase"/>
</dbReference>
<dbReference type="PANTHER" id="PTHR32282:SF33">
    <property type="entry name" value="PEPTIDOGLYCAN GLYCOSYLTRANSFERASE"/>
    <property type="match status" value="1"/>
</dbReference>
<keyword evidence="13" id="KW-0472">Membrane</keyword>
<evidence type="ECO:0000256" key="1">
    <source>
        <dbReference type="ARBA" id="ARBA00004752"/>
    </source>
</evidence>
<dbReference type="SUPFAM" id="SSF53955">
    <property type="entry name" value="Lysozyme-like"/>
    <property type="match status" value="1"/>
</dbReference>
<evidence type="ECO:0000256" key="6">
    <source>
        <dbReference type="ARBA" id="ARBA00022801"/>
    </source>
</evidence>
<feature type="transmembrane region" description="Helical" evidence="13">
    <location>
        <begin position="12"/>
        <end position="33"/>
    </location>
</feature>
<dbReference type="FunFam" id="1.10.3810.10:FF:000001">
    <property type="entry name" value="Penicillin-binding protein 1A"/>
    <property type="match status" value="1"/>
</dbReference>
<evidence type="ECO:0000259" key="14">
    <source>
        <dbReference type="Pfam" id="PF00912"/>
    </source>
</evidence>
<evidence type="ECO:0000256" key="4">
    <source>
        <dbReference type="ARBA" id="ARBA00022645"/>
    </source>
</evidence>
<evidence type="ECO:0000256" key="8">
    <source>
        <dbReference type="ARBA" id="ARBA00022984"/>
    </source>
</evidence>
<accession>A0A5A7N3F3</accession>
<comment type="similarity">
    <text evidence="3">In the N-terminal section; belongs to the glycosyltransferase 51 family.</text>
</comment>
<keyword evidence="4" id="KW-0645">Protease</keyword>
<reference evidence="15 16" key="1">
    <citation type="submission" date="2019-09" db="EMBL/GenBank/DDBJ databases">
        <title>NBRP : Genome information of microbial organism related human and environment.</title>
        <authorList>
            <person name="Hattori M."/>
            <person name="Oshima K."/>
            <person name="Inaba H."/>
            <person name="Suda W."/>
            <person name="Sakamoto M."/>
            <person name="Iino T."/>
            <person name="Kitahara M."/>
            <person name="Oshida Y."/>
            <person name="Iida T."/>
            <person name="Kudo T."/>
            <person name="Itoh T."/>
            <person name="Ohkuma M."/>
        </authorList>
    </citation>
    <scope>NUCLEOTIDE SEQUENCE [LARGE SCALE GENOMIC DNA]</scope>
    <source>
        <strain evidence="15 16">Q-1</strain>
    </source>
</reference>
<dbReference type="GO" id="GO:0030288">
    <property type="term" value="C:outer membrane-bounded periplasmic space"/>
    <property type="evidence" value="ECO:0007669"/>
    <property type="project" value="TreeGrafter"/>
</dbReference>
<dbReference type="InterPro" id="IPR036950">
    <property type="entry name" value="PBP_transglycosylase"/>
</dbReference>
<evidence type="ECO:0000256" key="3">
    <source>
        <dbReference type="ARBA" id="ARBA00007739"/>
    </source>
</evidence>
<dbReference type="GO" id="GO:0009252">
    <property type="term" value="P:peptidoglycan biosynthetic process"/>
    <property type="evidence" value="ECO:0007669"/>
    <property type="project" value="UniProtKB-KW"/>
</dbReference>
<comment type="similarity">
    <text evidence="2">In the C-terminal section; belongs to the transpeptidase family.</text>
</comment>
<keyword evidence="16" id="KW-1185">Reference proteome</keyword>
<keyword evidence="9" id="KW-0511">Multifunctional enzyme</keyword>
<evidence type="ECO:0000256" key="12">
    <source>
        <dbReference type="ARBA" id="ARBA00049902"/>
    </source>
</evidence>
<keyword evidence="7" id="KW-0133">Cell shape</keyword>
<gene>
    <name evidence="15" type="ORF">JCM17846_03300</name>
</gene>
<sequence length="331" mass="36455">MPRRRPIRRVLYWFAILLVWGGILGVLSFIWIAHDLPDVSNLPPPGQERTVTVKSVTGATLANYGPVRGQWLAYESIPEVMILALLSIEDRRFFNHSGVDILGIGRAVLANLRAGGVSQGGSTLTQQLAKNLFLSSERSLKRKAQELLLALWLERAYSKEQILTLYLNRVYFGAGTYGIDAASETYFGHSARRLSLAQAAMLAGLVKAPSRLAPSHNYAGALQRSEQVLAAMVDTGFITALAADRARNQPPPLAEDAAGPDIRYFTDWVRSRADALLDHPAGGITILTSLISPRKRLPNRCCAPISMSAAKNWGSSRGRWWPLPPMARCWR</sequence>
<keyword evidence="10" id="KW-0961">Cell wall biogenesis/degradation</keyword>
<dbReference type="GO" id="GO:0009002">
    <property type="term" value="F:serine-type D-Ala-D-Ala carboxypeptidase activity"/>
    <property type="evidence" value="ECO:0007669"/>
    <property type="project" value="UniProtKB-EC"/>
</dbReference>
<dbReference type="Proteomes" id="UP000324996">
    <property type="component" value="Unassembled WGS sequence"/>
</dbReference>
<comment type="pathway">
    <text evidence="1">Cell wall biogenesis; peptidoglycan biosynthesis.</text>
</comment>
<evidence type="ECO:0000256" key="2">
    <source>
        <dbReference type="ARBA" id="ARBA00007090"/>
    </source>
</evidence>
<evidence type="ECO:0000256" key="11">
    <source>
        <dbReference type="ARBA" id="ARBA00034000"/>
    </source>
</evidence>
<evidence type="ECO:0000256" key="9">
    <source>
        <dbReference type="ARBA" id="ARBA00023268"/>
    </source>
</evidence>
<evidence type="ECO:0000256" key="13">
    <source>
        <dbReference type="SAM" id="Phobius"/>
    </source>
</evidence>
<organism evidence="15 16">
    <name type="scientific">Iodidimonas nitroreducens</name>
    <dbReference type="NCBI Taxonomy" id="1236968"/>
    <lineage>
        <taxon>Bacteria</taxon>
        <taxon>Pseudomonadati</taxon>
        <taxon>Pseudomonadota</taxon>
        <taxon>Alphaproteobacteria</taxon>
        <taxon>Iodidimonadales</taxon>
        <taxon>Iodidimonadaceae</taxon>
        <taxon>Iodidimonas</taxon>
    </lineage>
</organism>
<dbReference type="GO" id="GO:0008360">
    <property type="term" value="P:regulation of cell shape"/>
    <property type="evidence" value="ECO:0007669"/>
    <property type="project" value="UniProtKB-KW"/>
</dbReference>
<dbReference type="PANTHER" id="PTHR32282">
    <property type="entry name" value="BINDING PROTEIN TRANSPEPTIDASE, PUTATIVE-RELATED"/>
    <property type="match status" value="1"/>
</dbReference>
<keyword evidence="5" id="KW-0808">Transferase</keyword>
<dbReference type="GO" id="GO:0008955">
    <property type="term" value="F:peptidoglycan glycosyltransferase activity"/>
    <property type="evidence" value="ECO:0007669"/>
    <property type="project" value="UniProtKB-EC"/>
</dbReference>
<dbReference type="AlphaFoldDB" id="A0A5A7N3F3"/>
<comment type="catalytic activity">
    <reaction evidence="12">
        <text>[GlcNAc-(1-&gt;4)-Mur2Ac(oyl-L-Ala-gamma-D-Glu-L-Lys-D-Ala-D-Ala)](n)-di-trans,octa-cis-undecaprenyl diphosphate + beta-D-GlcNAc-(1-&gt;4)-Mur2Ac(oyl-L-Ala-gamma-D-Glu-L-Lys-D-Ala-D-Ala)-di-trans,octa-cis-undecaprenyl diphosphate = [GlcNAc-(1-&gt;4)-Mur2Ac(oyl-L-Ala-gamma-D-Glu-L-Lys-D-Ala-D-Ala)](n+1)-di-trans,octa-cis-undecaprenyl diphosphate + di-trans,octa-cis-undecaprenyl diphosphate + H(+)</text>
        <dbReference type="Rhea" id="RHEA:23708"/>
        <dbReference type="Rhea" id="RHEA-COMP:9602"/>
        <dbReference type="Rhea" id="RHEA-COMP:9603"/>
        <dbReference type="ChEBI" id="CHEBI:15378"/>
        <dbReference type="ChEBI" id="CHEBI:58405"/>
        <dbReference type="ChEBI" id="CHEBI:60033"/>
        <dbReference type="ChEBI" id="CHEBI:78435"/>
        <dbReference type="EC" id="2.4.99.28"/>
    </reaction>
</comment>
<name>A0A5A7N3F3_9PROT</name>